<dbReference type="EMBL" id="JARQZJ010000124">
    <property type="protein sequence ID" value="KAK9889982.1"/>
    <property type="molecule type" value="Genomic_DNA"/>
</dbReference>
<evidence type="ECO:0000256" key="3">
    <source>
        <dbReference type="ARBA" id="ARBA00022927"/>
    </source>
</evidence>
<keyword evidence="2" id="KW-0813">Transport</keyword>
<evidence type="ECO:0000259" key="6">
    <source>
        <dbReference type="Pfam" id="PF01602"/>
    </source>
</evidence>
<name>A0AAW1VCF1_9CUCU</name>
<dbReference type="InterPro" id="IPR016024">
    <property type="entry name" value="ARM-type_fold"/>
</dbReference>
<proteinExistence type="predicted"/>
<dbReference type="AlphaFoldDB" id="A0AAW1VCF1"/>
<dbReference type="GO" id="GO:0030117">
    <property type="term" value="C:membrane coat"/>
    <property type="evidence" value="ECO:0007669"/>
    <property type="project" value="InterPro"/>
</dbReference>
<keyword evidence="3" id="KW-0653">Protein transport</keyword>
<protein>
    <recommendedName>
        <fullName evidence="6">Clathrin/coatomer adaptor adaptin-like N-terminal domain-containing protein</fullName>
    </recommendedName>
</protein>
<dbReference type="Pfam" id="PF01602">
    <property type="entry name" value="Adaptin_N"/>
    <property type="match status" value="1"/>
</dbReference>
<dbReference type="PANTHER" id="PTHR22780">
    <property type="entry name" value="ADAPTIN, ALPHA/GAMMA/EPSILON"/>
    <property type="match status" value="1"/>
</dbReference>
<keyword evidence="4" id="KW-0472">Membrane</keyword>
<evidence type="ECO:0000313" key="7">
    <source>
        <dbReference type="EMBL" id="KAK9889982.1"/>
    </source>
</evidence>
<dbReference type="SUPFAM" id="SSF48371">
    <property type="entry name" value="ARM repeat"/>
    <property type="match status" value="1"/>
</dbReference>
<dbReference type="Proteomes" id="UP001431783">
    <property type="component" value="Unassembled WGS sequence"/>
</dbReference>
<reference evidence="7 8" key="1">
    <citation type="submission" date="2023-03" db="EMBL/GenBank/DDBJ databases">
        <title>Genome insight into feeding habits of ladybird beetles.</title>
        <authorList>
            <person name="Li H.-S."/>
            <person name="Huang Y.-H."/>
            <person name="Pang H."/>
        </authorList>
    </citation>
    <scope>NUCLEOTIDE SEQUENCE [LARGE SCALE GENOMIC DNA]</scope>
    <source>
        <strain evidence="7">SYSU_2023b</strain>
        <tissue evidence="7">Whole body</tissue>
    </source>
</reference>
<sequence>MSVILENEIKGMLSRNLSYTTVNETSNIALQAPACHENMLKMGGYILGEFGNLTAGDQRSSLTVQFQLLHSKYHLCSPMTRALLISTYVKFINLFPEIRSQVEEVFKQHSNLRSADAELQQRASEYLQLSIIASSDVLATLLEEMPAFPERESSILAVLKKKKPGRLPENEIKETRSPVVTNNHTNNEPQTISSTSSADLLGLSTPTQPSSSSNTGGGLLDVLGDVYGNKPSAPLTSTIQPNTSNFKKFV</sequence>
<evidence type="ECO:0000313" key="8">
    <source>
        <dbReference type="Proteomes" id="UP001431783"/>
    </source>
</evidence>
<feature type="region of interest" description="Disordered" evidence="5">
    <location>
        <begin position="167"/>
        <end position="217"/>
    </location>
</feature>
<keyword evidence="8" id="KW-1185">Reference proteome</keyword>
<dbReference type="GO" id="GO:0012505">
    <property type="term" value="C:endomembrane system"/>
    <property type="evidence" value="ECO:0007669"/>
    <property type="project" value="UniProtKB-SubCell"/>
</dbReference>
<dbReference type="Gene3D" id="1.25.10.10">
    <property type="entry name" value="Leucine-rich Repeat Variant"/>
    <property type="match status" value="1"/>
</dbReference>
<accession>A0AAW1VCF1</accession>
<comment type="caution">
    <text evidence="7">The sequence shown here is derived from an EMBL/GenBank/DDBJ whole genome shotgun (WGS) entry which is preliminary data.</text>
</comment>
<evidence type="ECO:0000256" key="2">
    <source>
        <dbReference type="ARBA" id="ARBA00022448"/>
    </source>
</evidence>
<feature type="compositionally biased region" description="Basic and acidic residues" evidence="5">
    <location>
        <begin position="167"/>
        <end position="176"/>
    </location>
</feature>
<dbReference type="InterPro" id="IPR002553">
    <property type="entry name" value="Clathrin/coatomer_adapt-like_N"/>
</dbReference>
<evidence type="ECO:0000256" key="1">
    <source>
        <dbReference type="ARBA" id="ARBA00004308"/>
    </source>
</evidence>
<feature type="compositionally biased region" description="Polar residues" evidence="5">
    <location>
        <begin position="178"/>
        <end position="198"/>
    </location>
</feature>
<evidence type="ECO:0000256" key="4">
    <source>
        <dbReference type="ARBA" id="ARBA00023136"/>
    </source>
</evidence>
<organism evidence="7 8">
    <name type="scientific">Henosepilachna vigintioctopunctata</name>
    <dbReference type="NCBI Taxonomy" id="420089"/>
    <lineage>
        <taxon>Eukaryota</taxon>
        <taxon>Metazoa</taxon>
        <taxon>Ecdysozoa</taxon>
        <taxon>Arthropoda</taxon>
        <taxon>Hexapoda</taxon>
        <taxon>Insecta</taxon>
        <taxon>Pterygota</taxon>
        <taxon>Neoptera</taxon>
        <taxon>Endopterygota</taxon>
        <taxon>Coleoptera</taxon>
        <taxon>Polyphaga</taxon>
        <taxon>Cucujiformia</taxon>
        <taxon>Coccinelloidea</taxon>
        <taxon>Coccinellidae</taxon>
        <taxon>Epilachninae</taxon>
        <taxon>Epilachnini</taxon>
        <taxon>Henosepilachna</taxon>
    </lineage>
</organism>
<dbReference type="GO" id="GO:0016192">
    <property type="term" value="P:vesicle-mediated transport"/>
    <property type="evidence" value="ECO:0007669"/>
    <property type="project" value="InterPro"/>
</dbReference>
<comment type="subcellular location">
    <subcellularLocation>
        <location evidence="1">Endomembrane system</location>
    </subcellularLocation>
</comment>
<feature type="domain" description="Clathrin/coatomer adaptor adaptin-like N-terminal" evidence="6">
    <location>
        <begin position="31"/>
        <end position="130"/>
    </location>
</feature>
<gene>
    <name evidence="7" type="ORF">WA026_008793</name>
</gene>
<evidence type="ECO:0000256" key="5">
    <source>
        <dbReference type="SAM" id="MobiDB-lite"/>
    </source>
</evidence>
<dbReference type="InterPro" id="IPR050840">
    <property type="entry name" value="Adaptor_Complx_Large_Subunit"/>
</dbReference>
<feature type="compositionally biased region" description="Low complexity" evidence="5">
    <location>
        <begin position="200"/>
        <end position="217"/>
    </location>
</feature>
<dbReference type="GO" id="GO:0006886">
    <property type="term" value="P:intracellular protein transport"/>
    <property type="evidence" value="ECO:0007669"/>
    <property type="project" value="InterPro"/>
</dbReference>
<dbReference type="InterPro" id="IPR011989">
    <property type="entry name" value="ARM-like"/>
</dbReference>